<proteinExistence type="predicted"/>
<evidence type="ECO:0000313" key="1">
    <source>
        <dbReference type="EMBL" id="KAL0197349.1"/>
    </source>
</evidence>
<gene>
    <name evidence="1" type="ORF">M9458_005889</name>
</gene>
<protein>
    <submittedName>
        <fullName evidence="1">Uncharacterized protein</fullName>
    </submittedName>
</protein>
<feature type="non-terminal residue" evidence="1">
    <location>
        <position position="1"/>
    </location>
</feature>
<comment type="caution">
    <text evidence="1">The sequence shown here is derived from an EMBL/GenBank/DDBJ whole genome shotgun (WGS) entry which is preliminary data.</text>
</comment>
<dbReference type="Proteomes" id="UP001529510">
    <property type="component" value="Unassembled WGS sequence"/>
</dbReference>
<dbReference type="EMBL" id="JAMKFB020000003">
    <property type="protein sequence ID" value="KAL0197349.1"/>
    <property type="molecule type" value="Genomic_DNA"/>
</dbReference>
<organism evidence="1 2">
    <name type="scientific">Cirrhinus mrigala</name>
    <name type="common">Mrigala</name>
    <dbReference type="NCBI Taxonomy" id="683832"/>
    <lineage>
        <taxon>Eukaryota</taxon>
        <taxon>Metazoa</taxon>
        <taxon>Chordata</taxon>
        <taxon>Craniata</taxon>
        <taxon>Vertebrata</taxon>
        <taxon>Euteleostomi</taxon>
        <taxon>Actinopterygii</taxon>
        <taxon>Neopterygii</taxon>
        <taxon>Teleostei</taxon>
        <taxon>Ostariophysi</taxon>
        <taxon>Cypriniformes</taxon>
        <taxon>Cyprinidae</taxon>
        <taxon>Labeoninae</taxon>
        <taxon>Labeonini</taxon>
        <taxon>Cirrhinus</taxon>
    </lineage>
</organism>
<accession>A0ABD0RFW7</accession>
<feature type="non-terminal residue" evidence="1">
    <location>
        <position position="54"/>
    </location>
</feature>
<keyword evidence="2" id="KW-1185">Reference proteome</keyword>
<dbReference type="AlphaFoldDB" id="A0ABD0RFW7"/>
<sequence length="54" mass="6305">ISENVFSLQTEDGCLVPHDKEVLESSLFLSHYRQYGHKPCSTLSHDCKLPWSWR</sequence>
<name>A0ABD0RFW7_CIRMR</name>
<reference evidence="1 2" key="1">
    <citation type="submission" date="2024-05" db="EMBL/GenBank/DDBJ databases">
        <title>Genome sequencing and assembly of Indian major carp, Cirrhinus mrigala (Hamilton, 1822).</title>
        <authorList>
            <person name="Mohindra V."/>
            <person name="Chowdhury L.M."/>
            <person name="Lal K."/>
            <person name="Jena J.K."/>
        </authorList>
    </citation>
    <scope>NUCLEOTIDE SEQUENCE [LARGE SCALE GENOMIC DNA]</scope>
    <source>
        <strain evidence="1">CM1030</strain>
        <tissue evidence="1">Blood</tissue>
    </source>
</reference>
<evidence type="ECO:0000313" key="2">
    <source>
        <dbReference type="Proteomes" id="UP001529510"/>
    </source>
</evidence>